<dbReference type="EMBL" id="BMLX01000007">
    <property type="protein sequence ID" value="GGP23610.1"/>
    <property type="molecule type" value="Genomic_DNA"/>
</dbReference>
<reference evidence="3" key="1">
    <citation type="journal article" date="2019" name="Int. J. Syst. Evol. Microbiol.">
        <title>The Global Catalogue of Microorganisms (GCM) 10K type strain sequencing project: providing services to taxonomists for standard genome sequencing and annotation.</title>
        <authorList>
            <consortium name="The Broad Institute Genomics Platform"/>
            <consortium name="The Broad Institute Genome Sequencing Center for Infectious Disease"/>
            <person name="Wu L."/>
            <person name="Ma J."/>
        </authorList>
    </citation>
    <scope>NUCLEOTIDE SEQUENCE [LARGE SCALE GENOMIC DNA]</scope>
    <source>
        <strain evidence="3">CGMCC 1.8859</strain>
    </source>
</reference>
<feature type="region of interest" description="Disordered" evidence="1">
    <location>
        <begin position="1"/>
        <end position="24"/>
    </location>
</feature>
<dbReference type="Proteomes" id="UP000637267">
    <property type="component" value="Unassembled WGS sequence"/>
</dbReference>
<evidence type="ECO:0000313" key="3">
    <source>
        <dbReference type="Proteomes" id="UP000637267"/>
    </source>
</evidence>
<protein>
    <submittedName>
        <fullName evidence="2">Uncharacterized protein</fullName>
    </submittedName>
</protein>
<accession>A0ABQ2PEL2</accession>
<name>A0ABQ2PEL2_9NEIS</name>
<evidence type="ECO:0000256" key="1">
    <source>
        <dbReference type="SAM" id="MobiDB-lite"/>
    </source>
</evidence>
<evidence type="ECO:0000313" key="2">
    <source>
        <dbReference type="EMBL" id="GGP23610.1"/>
    </source>
</evidence>
<keyword evidence="3" id="KW-1185">Reference proteome</keyword>
<sequence length="99" mass="10397">MLVATAAQRAPQAGPLRFPVGRRKSRTSMIQPGAVARRVKGVAKAVRAGTTSRVTRAIAPIVATVRKVIVRHSGAMIARTAVGMAVRNAALVARPRVHA</sequence>
<comment type="caution">
    <text evidence="2">The sequence shown here is derived from an EMBL/GenBank/DDBJ whole genome shotgun (WGS) entry which is preliminary data.</text>
</comment>
<organism evidence="2 3">
    <name type="scientific">Silvimonas iriomotensis</name>
    <dbReference type="NCBI Taxonomy" id="449662"/>
    <lineage>
        <taxon>Bacteria</taxon>
        <taxon>Pseudomonadati</taxon>
        <taxon>Pseudomonadota</taxon>
        <taxon>Betaproteobacteria</taxon>
        <taxon>Neisseriales</taxon>
        <taxon>Chitinibacteraceae</taxon>
        <taxon>Silvimonas</taxon>
    </lineage>
</organism>
<proteinExistence type="predicted"/>
<gene>
    <name evidence="2" type="ORF">GCM10010970_36100</name>
</gene>